<comment type="caution">
    <text evidence="2">The sequence shown here is derived from an EMBL/GenBank/DDBJ whole genome shotgun (WGS) entry which is preliminary data.</text>
</comment>
<name>A0A7J6PUT2_PEROL</name>
<accession>A0A7J6PUT2</accession>
<dbReference type="AlphaFoldDB" id="A0A7J6PUT2"/>
<evidence type="ECO:0000313" key="2">
    <source>
        <dbReference type="EMBL" id="KAF4699772.1"/>
    </source>
</evidence>
<dbReference type="EMBL" id="JABANM010034350">
    <property type="protein sequence ID" value="KAF4699772.1"/>
    <property type="molecule type" value="Genomic_DNA"/>
</dbReference>
<gene>
    <name evidence="2" type="ORF">FOZ62_004941</name>
</gene>
<evidence type="ECO:0000313" key="3">
    <source>
        <dbReference type="Proteomes" id="UP000574390"/>
    </source>
</evidence>
<sequence>PCKCRNIETIEGNVGELFLTAGYKRCIAGQEVTYSPALPSVPTDAASGTTLERDAWPREDPHISAGTERSCGQKGQGRKAPWSQRELSGSKGPHGLTTEESVREGVCGPGKRRIVQDHIAAGPKLAGLVIGHARHYRGYMHRIGRASDPYCQKCQLREAETPRHRAIRCPGVARPQWVHPNGTLGQFSISKERIKALERSLSVGVMDPQVA</sequence>
<feature type="region of interest" description="Disordered" evidence="1">
    <location>
        <begin position="37"/>
        <end position="104"/>
    </location>
</feature>
<feature type="compositionally biased region" description="Basic and acidic residues" evidence="1">
    <location>
        <begin position="51"/>
        <end position="62"/>
    </location>
</feature>
<organism evidence="2 3">
    <name type="scientific">Perkinsus olseni</name>
    <name type="common">Perkinsus atlanticus</name>
    <dbReference type="NCBI Taxonomy" id="32597"/>
    <lineage>
        <taxon>Eukaryota</taxon>
        <taxon>Sar</taxon>
        <taxon>Alveolata</taxon>
        <taxon>Perkinsozoa</taxon>
        <taxon>Perkinsea</taxon>
        <taxon>Perkinsida</taxon>
        <taxon>Perkinsidae</taxon>
        <taxon>Perkinsus</taxon>
    </lineage>
</organism>
<proteinExistence type="predicted"/>
<protein>
    <submittedName>
        <fullName evidence="2">Uncharacterized protein</fullName>
    </submittedName>
</protein>
<evidence type="ECO:0000256" key="1">
    <source>
        <dbReference type="SAM" id="MobiDB-lite"/>
    </source>
</evidence>
<dbReference type="Proteomes" id="UP000574390">
    <property type="component" value="Unassembled WGS sequence"/>
</dbReference>
<reference evidence="2 3" key="1">
    <citation type="submission" date="2020-04" db="EMBL/GenBank/DDBJ databases">
        <title>Perkinsus olseni comparative genomics.</title>
        <authorList>
            <person name="Bogema D.R."/>
        </authorList>
    </citation>
    <scope>NUCLEOTIDE SEQUENCE [LARGE SCALE GENOMIC DNA]</scope>
    <source>
        <strain evidence="2">ATCC PRA-205</strain>
    </source>
</reference>
<feature type="non-terminal residue" evidence="2">
    <location>
        <position position="211"/>
    </location>
</feature>